<dbReference type="EMBL" id="KB469301">
    <property type="protein sequence ID" value="EPQ55938.1"/>
    <property type="molecule type" value="Genomic_DNA"/>
</dbReference>
<dbReference type="GeneID" id="19301854"/>
<feature type="compositionally biased region" description="Low complexity" evidence="1">
    <location>
        <begin position="132"/>
        <end position="144"/>
    </location>
</feature>
<proteinExistence type="predicted"/>
<reference evidence="2 3" key="1">
    <citation type="journal article" date="2012" name="Science">
        <title>The Paleozoic origin of enzymatic lignin decomposition reconstructed from 31 fungal genomes.</title>
        <authorList>
            <person name="Floudas D."/>
            <person name="Binder M."/>
            <person name="Riley R."/>
            <person name="Barry K."/>
            <person name="Blanchette R.A."/>
            <person name="Henrissat B."/>
            <person name="Martinez A.T."/>
            <person name="Otillar R."/>
            <person name="Spatafora J.W."/>
            <person name="Yadav J.S."/>
            <person name="Aerts A."/>
            <person name="Benoit I."/>
            <person name="Boyd A."/>
            <person name="Carlson A."/>
            <person name="Copeland A."/>
            <person name="Coutinho P.M."/>
            <person name="de Vries R.P."/>
            <person name="Ferreira P."/>
            <person name="Findley K."/>
            <person name="Foster B."/>
            <person name="Gaskell J."/>
            <person name="Glotzer D."/>
            <person name="Gorecki P."/>
            <person name="Heitman J."/>
            <person name="Hesse C."/>
            <person name="Hori C."/>
            <person name="Igarashi K."/>
            <person name="Jurgens J.A."/>
            <person name="Kallen N."/>
            <person name="Kersten P."/>
            <person name="Kohler A."/>
            <person name="Kuees U."/>
            <person name="Kumar T.K.A."/>
            <person name="Kuo A."/>
            <person name="LaButti K."/>
            <person name="Larrondo L.F."/>
            <person name="Lindquist E."/>
            <person name="Ling A."/>
            <person name="Lombard V."/>
            <person name="Lucas S."/>
            <person name="Lundell T."/>
            <person name="Martin R."/>
            <person name="McLaughlin D.J."/>
            <person name="Morgenstern I."/>
            <person name="Morin E."/>
            <person name="Murat C."/>
            <person name="Nagy L.G."/>
            <person name="Nolan M."/>
            <person name="Ohm R.A."/>
            <person name="Patyshakuliyeva A."/>
            <person name="Rokas A."/>
            <person name="Ruiz-Duenas F.J."/>
            <person name="Sabat G."/>
            <person name="Salamov A."/>
            <person name="Samejima M."/>
            <person name="Schmutz J."/>
            <person name="Slot J.C."/>
            <person name="St John F."/>
            <person name="Stenlid J."/>
            <person name="Sun H."/>
            <person name="Sun S."/>
            <person name="Syed K."/>
            <person name="Tsang A."/>
            <person name="Wiebenga A."/>
            <person name="Young D."/>
            <person name="Pisabarro A."/>
            <person name="Eastwood D.C."/>
            <person name="Martin F."/>
            <person name="Cullen D."/>
            <person name="Grigoriev I.V."/>
            <person name="Hibbett D.S."/>
        </authorList>
    </citation>
    <scope>NUCLEOTIDE SEQUENCE [LARGE SCALE GENOMIC DNA]</scope>
    <source>
        <strain evidence="2 3">ATCC 11539</strain>
    </source>
</reference>
<sequence>MSSGIPAGTNGHNIVNNNPPVISPAQMAENLRKGLKPDGSKYPRSMRKTMKATTAEEIRLGELRRGQGKQEVSEDEADLIKLSESESSHSSTPDNQPEYLLSRMLKAPSPRSRKKAESKIMKKIFGKKRCSRSLLSSSSSSSESDVPMNKRRKPIVEEDINIEMNEITGWHPRLKKLANLGEYIPLSMYLNTTHQEMLRQNNNVPLRTGLGEKSRKKQLLDVAKYQDEGALTSEEWREAMENQVAFYLDAGQVEQAERWDKHRTWFTGQPTFITDFRILLKMDIDLRQLYVWQPFVFNAKRYRTKYDQMKLDDSNQQVKDALKGMQEERDRLHWYEPSCRQPPNQVTSASDTSSPKTARIRPSYRSFRDERPKKAFVCLACS</sequence>
<dbReference type="HOGENOM" id="CLU_723719_0_0_1"/>
<feature type="compositionally biased region" description="Polar residues" evidence="1">
    <location>
        <begin position="341"/>
        <end position="356"/>
    </location>
</feature>
<dbReference type="KEGG" id="gtr:GLOTRDRAFT_129141"/>
<name>S7Q914_GLOTA</name>
<evidence type="ECO:0000256" key="1">
    <source>
        <dbReference type="SAM" id="MobiDB-lite"/>
    </source>
</evidence>
<feature type="compositionally biased region" description="Basic and acidic residues" evidence="1">
    <location>
        <begin position="30"/>
        <end position="41"/>
    </location>
</feature>
<evidence type="ECO:0000313" key="3">
    <source>
        <dbReference type="Proteomes" id="UP000030669"/>
    </source>
</evidence>
<feature type="region of interest" description="Disordered" evidence="1">
    <location>
        <begin position="128"/>
        <end position="150"/>
    </location>
</feature>
<organism evidence="2 3">
    <name type="scientific">Gloeophyllum trabeum (strain ATCC 11539 / FP-39264 / Madison 617)</name>
    <name type="common">Brown rot fungus</name>
    <dbReference type="NCBI Taxonomy" id="670483"/>
    <lineage>
        <taxon>Eukaryota</taxon>
        <taxon>Fungi</taxon>
        <taxon>Dikarya</taxon>
        <taxon>Basidiomycota</taxon>
        <taxon>Agaricomycotina</taxon>
        <taxon>Agaricomycetes</taxon>
        <taxon>Gloeophyllales</taxon>
        <taxon>Gloeophyllaceae</taxon>
        <taxon>Gloeophyllum</taxon>
    </lineage>
</organism>
<protein>
    <submittedName>
        <fullName evidence="2">Uncharacterized protein</fullName>
    </submittedName>
</protein>
<dbReference type="Proteomes" id="UP000030669">
    <property type="component" value="Unassembled WGS sequence"/>
</dbReference>
<dbReference type="RefSeq" id="XP_007865953.1">
    <property type="nucleotide sequence ID" value="XM_007867762.1"/>
</dbReference>
<feature type="region of interest" description="Disordered" evidence="1">
    <location>
        <begin position="1"/>
        <end position="77"/>
    </location>
</feature>
<dbReference type="STRING" id="670483.S7Q914"/>
<accession>S7Q914</accession>
<feature type="compositionally biased region" description="Basic and acidic residues" evidence="1">
    <location>
        <begin position="54"/>
        <end position="65"/>
    </location>
</feature>
<keyword evidence="3" id="KW-1185">Reference proteome</keyword>
<gene>
    <name evidence="2" type="ORF">GLOTRDRAFT_129141</name>
</gene>
<dbReference type="AlphaFoldDB" id="S7Q914"/>
<feature type="region of interest" description="Disordered" evidence="1">
    <location>
        <begin position="340"/>
        <end position="359"/>
    </location>
</feature>
<evidence type="ECO:0000313" key="2">
    <source>
        <dbReference type="EMBL" id="EPQ55938.1"/>
    </source>
</evidence>